<dbReference type="SUPFAM" id="SSF52777">
    <property type="entry name" value="CoA-dependent acyltransferases"/>
    <property type="match status" value="1"/>
</dbReference>
<evidence type="ECO:0000313" key="5">
    <source>
        <dbReference type="Proteomes" id="UP000011666"/>
    </source>
</evidence>
<sequence length="434" mass="46778">MTELDTASEPDAPTGPSVTEFGPQDFTYLHTDTDSSPGHWSIVLELADGAEPLTLGAVRDRVRERVSLFDLFRIGVAGGRETPPEIVVADAVDVDRHVTELRFTDRADLYRQIAAELETALPRPDPFWRITLLTSDDAGQFVLLKVHHCVSDGIAGAAFAALLADGSPEELSEFERFATSPRFRVGEVDPDTLASSRAAFEEQWAAGEIERTWPKLTSSGRREMALFSASTRDLRRAAKNHGASVHEFLLGAIGRSLSLAPPNPDASASEILRVTLPVTLDPAFRHTGNAVAIALLNLAGNETDLDRQIERARAELATIESKNIELALAAGDDVLQIPWADMRSIVGESMARMSPDIHIGINPGFSRVRSVLGVPIAELTPVSPLVGYSFSVTCLILGKSTSFGIAVDAEALPGYADTFVEQFARVLAEAAPES</sequence>
<dbReference type="STRING" id="1223545.GS4_38_00530"/>
<dbReference type="Pfam" id="PF03007">
    <property type="entry name" value="WS_DGAT_cat"/>
    <property type="match status" value="1"/>
</dbReference>
<feature type="coiled-coil region" evidence="1">
    <location>
        <begin position="302"/>
        <end position="329"/>
    </location>
</feature>
<evidence type="ECO:0000256" key="2">
    <source>
        <dbReference type="SAM" id="MobiDB-lite"/>
    </source>
</evidence>
<organism evidence="4 5">
    <name type="scientific">Gordonia soli NBRC 108243</name>
    <dbReference type="NCBI Taxonomy" id="1223545"/>
    <lineage>
        <taxon>Bacteria</taxon>
        <taxon>Bacillati</taxon>
        <taxon>Actinomycetota</taxon>
        <taxon>Actinomycetes</taxon>
        <taxon>Mycobacteriales</taxon>
        <taxon>Gordoniaceae</taxon>
        <taxon>Gordonia</taxon>
    </lineage>
</organism>
<gene>
    <name evidence="4" type="ORF">GS4_38_00530</name>
</gene>
<comment type="caution">
    <text evidence="4">The sequence shown here is derived from an EMBL/GenBank/DDBJ whole genome shotgun (WGS) entry which is preliminary data.</text>
</comment>
<protein>
    <recommendedName>
        <fullName evidence="3">O-acyltransferase WSD1-like N-terminal domain-containing protein</fullName>
    </recommendedName>
</protein>
<evidence type="ECO:0000313" key="4">
    <source>
        <dbReference type="EMBL" id="GAC70647.1"/>
    </source>
</evidence>
<dbReference type="eggNOG" id="COG1020">
    <property type="taxonomic scope" value="Bacteria"/>
</dbReference>
<dbReference type="Proteomes" id="UP000011666">
    <property type="component" value="Unassembled WGS sequence"/>
</dbReference>
<dbReference type="InterPro" id="IPR004255">
    <property type="entry name" value="O-acyltransferase_WSD1_N"/>
</dbReference>
<dbReference type="AlphaFoldDB" id="M0QS13"/>
<reference evidence="4 5" key="1">
    <citation type="submission" date="2013-01" db="EMBL/GenBank/DDBJ databases">
        <title>Whole genome shotgun sequence of Gordonia soli NBRC 108243.</title>
        <authorList>
            <person name="Isaki-Nakamura S."/>
            <person name="Hosoyama A."/>
            <person name="Tsuchikane K."/>
            <person name="Ando Y."/>
            <person name="Baba S."/>
            <person name="Ohji S."/>
            <person name="Hamada M."/>
            <person name="Tamura T."/>
            <person name="Yamazoe A."/>
            <person name="Yamazaki S."/>
            <person name="Fujita N."/>
        </authorList>
    </citation>
    <scope>NUCLEOTIDE SEQUENCE [LARGE SCALE GENOMIC DNA]</scope>
    <source>
        <strain evidence="4 5">NBRC 108243</strain>
    </source>
</reference>
<keyword evidence="1" id="KW-0175">Coiled coil</keyword>
<name>M0QS13_9ACTN</name>
<dbReference type="RefSeq" id="WP_007624852.1">
    <property type="nucleotide sequence ID" value="NZ_BANX01000038.1"/>
</dbReference>
<dbReference type="EMBL" id="BANX01000038">
    <property type="protein sequence ID" value="GAC70647.1"/>
    <property type="molecule type" value="Genomic_DNA"/>
</dbReference>
<dbReference type="GO" id="GO:0045017">
    <property type="term" value="P:glycerolipid biosynthetic process"/>
    <property type="evidence" value="ECO:0007669"/>
    <property type="project" value="InterPro"/>
</dbReference>
<evidence type="ECO:0000259" key="3">
    <source>
        <dbReference type="Pfam" id="PF03007"/>
    </source>
</evidence>
<proteinExistence type="predicted"/>
<keyword evidence="5" id="KW-1185">Reference proteome</keyword>
<accession>M0QS13</accession>
<evidence type="ECO:0000256" key="1">
    <source>
        <dbReference type="SAM" id="Coils"/>
    </source>
</evidence>
<dbReference type="InterPro" id="IPR023213">
    <property type="entry name" value="CAT-like_dom_sf"/>
</dbReference>
<feature type="domain" description="O-acyltransferase WSD1-like N-terminal" evidence="3">
    <location>
        <begin position="23"/>
        <end position="176"/>
    </location>
</feature>
<feature type="region of interest" description="Disordered" evidence="2">
    <location>
        <begin position="1"/>
        <end position="29"/>
    </location>
</feature>
<dbReference type="Gene3D" id="3.30.559.10">
    <property type="entry name" value="Chloramphenicol acetyltransferase-like domain"/>
    <property type="match status" value="1"/>
</dbReference>
<dbReference type="GO" id="GO:0004144">
    <property type="term" value="F:diacylglycerol O-acyltransferase activity"/>
    <property type="evidence" value="ECO:0007669"/>
    <property type="project" value="InterPro"/>
</dbReference>